<dbReference type="AlphaFoldDB" id="A0A024UKU4"/>
<dbReference type="EMBL" id="KI913955">
    <property type="protein sequence ID" value="ETW06457.1"/>
    <property type="molecule type" value="Genomic_DNA"/>
</dbReference>
<dbReference type="GeneID" id="20079763"/>
<sequence length="209" mass="23873">MFVRTECDEAYWKLFDVTARSLQFVLRIYPPSKVLLEWQVVLGEDHFADWFHETFLIPPWEFWFVTASGVAGVTSHQQPIESHRKCIKQICAHELRAVTSVVLNHTLPRILVSDAMSFESEPTLWDVASFNTDTLDKALLLTRPVNHKVLAGGCVVFNVGAEIESQMLCMHCVRVDERINLGDAVSKITQLNALEVCRRVPQLRHRGDE</sequence>
<reference evidence="1" key="1">
    <citation type="submission" date="2013-12" db="EMBL/GenBank/DDBJ databases">
        <title>The Genome Sequence of Aphanomyces invadans NJM9701.</title>
        <authorList>
            <consortium name="The Broad Institute Genomics Platform"/>
            <person name="Russ C."/>
            <person name="Tyler B."/>
            <person name="van West P."/>
            <person name="Dieguez-Uribeondo J."/>
            <person name="Young S.K."/>
            <person name="Zeng Q."/>
            <person name="Gargeya S."/>
            <person name="Fitzgerald M."/>
            <person name="Abouelleil A."/>
            <person name="Alvarado L."/>
            <person name="Chapman S.B."/>
            <person name="Gainer-Dewar J."/>
            <person name="Goldberg J."/>
            <person name="Griggs A."/>
            <person name="Gujja S."/>
            <person name="Hansen M."/>
            <person name="Howarth C."/>
            <person name="Imamovic A."/>
            <person name="Ireland A."/>
            <person name="Larimer J."/>
            <person name="McCowan C."/>
            <person name="Murphy C."/>
            <person name="Pearson M."/>
            <person name="Poon T.W."/>
            <person name="Priest M."/>
            <person name="Roberts A."/>
            <person name="Saif S."/>
            <person name="Shea T."/>
            <person name="Sykes S."/>
            <person name="Wortman J."/>
            <person name="Nusbaum C."/>
            <person name="Birren B."/>
        </authorList>
    </citation>
    <scope>NUCLEOTIDE SEQUENCE [LARGE SCALE GENOMIC DNA]</scope>
    <source>
        <strain evidence="1">NJM9701</strain>
    </source>
</reference>
<accession>A0A024UKU4</accession>
<dbReference type="RefSeq" id="XP_008864532.1">
    <property type="nucleotide sequence ID" value="XM_008866310.1"/>
</dbReference>
<dbReference type="OrthoDB" id="10567651at2759"/>
<name>A0A024UKU4_9STRA</name>
<proteinExistence type="predicted"/>
<evidence type="ECO:0000313" key="1">
    <source>
        <dbReference type="EMBL" id="ETW06457.1"/>
    </source>
</evidence>
<protein>
    <submittedName>
        <fullName evidence="1">Uncharacterized protein</fullName>
    </submittedName>
</protein>
<gene>
    <name evidence="1" type="ORF">H310_02713</name>
</gene>
<organism evidence="1">
    <name type="scientific">Aphanomyces invadans</name>
    <dbReference type="NCBI Taxonomy" id="157072"/>
    <lineage>
        <taxon>Eukaryota</taxon>
        <taxon>Sar</taxon>
        <taxon>Stramenopiles</taxon>
        <taxon>Oomycota</taxon>
        <taxon>Saprolegniomycetes</taxon>
        <taxon>Saprolegniales</taxon>
        <taxon>Verrucalvaceae</taxon>
        <taxon>Aphanomyces</taxon>
    </lineage>
</organism>
<dbReference type="VEuPathDB" id="FungiDB:H310_02713"/>